<name>A0AAD4RCE8_9BILA</name>
<evidence type="ECO:0000313" key="3">
    <source>
        <dbReference type="EMBL" id="KAI1725987.1"/>
    </source>
</evidence>
<organism evidence="3 4">
    <name type="scientific">Ditylenchus destructor</name>
    <dbReference type="NCBI Taxonomy" id="166010"/>
    <lineage>
        <taxon>Eukaryota</taxon>
        <taxon>Metazoa</taxon>
        <taxon>Ecdysozoa</taxon>
        <taxon>Nematoda</taxon>
        <taxon>Chromadorea</taxon>
        <taxon>Rhabditida</taxon>
        <taxon>Tylenchina</taxon>
        <taxon>Tylenchomorpha</taxon>
        <taxon>Sphaerularioidea</taxon>
        <taxon>Anguinidae</taxon>
        <taxon>Anguininae</taxon>
        <taxon>Ditylenchus</taxon>
    </lineage>
</organism>
<feature type="compositionally biased region" description="Polar residues" evidence="1">
    <location>
        <begin position="104"/>
        <end position="122"/>
    </location>
</feature>
<evidence type="ECO:0000256" key="1">
    <source>
        <dbReference type="SAM" id="MobiDB-lite"/>
    </source>
</evidence>
<accession>A0AAD4RCE8</accession>
<dbReference type="EMBL" id="JAKKPZ010000002">
    <property type="protein sequence ID" value="KAI1725987.1"/>
    <property type="molecule type" value="Genomic_DNA"/>
</dbReference>
<evidence type="ECO:0000259" key="2">
    <source>
        <dbReference type="Pfam" id="PF19281"/>
    </source>
</evidence>
<keyword evidence="4" id="KW-1185">Reference proteome</keyword>
<dbReference type="Pfam" id="PF19281">
    <property type="entry name" value="PHYHIP_C"/>
    <property type="match status" value="1"/>
</dbReference>
<dbReference type="GO" id="GO:0005737">
    <property type="term" value="C:cytoplasm"/>
    <property type="evidence" value="ECO:0007669"/>
    <property type="project" value="TreeGrafter"/>
</dbReference>
<proteinExistence type="predicted"/>
<dbReference type="Proteomes" id="UP001201812">
    <property type="component" value="Unassembled WGS sequence"/>
</dbReference>
<comment type="caution">
    <text evidence="3">The sequence shown here is derived from an EMBL/GenBank/DDBJ whole genome shotgun (WGS) entry which is preliminary data.</text>
</comment>
<dbReference type="PANTHER" id="PTHR15698:SF4">
    <property type="entry name" value="PHYTANOYL-COA HYDROXYLASE-INTERACTING PROTEIN-LIKE C-TERMINAL DOMAIN-CONTAINING PROTEIN"/>
    <property type="match status" value="1"/>
</dbReference>
<dbReference type="AlphaFoldDB" id="A0AAD4RCE8"/>
<reference evidence="3" key="1">
    <citation type="submission" date="2022-01" db="EMBL/GenBank/DDBJ databases">
        <title>Genome Sequence Resource for Two Populations of Ditylenchus destructor, the Migratory Endoparasitic Phytonematode.</title>
        <authorList>
            <person name="Zhang H."/>
            <person name="Lin R."/>
            <person name="Xie B."/>
        </authorList>
    </citation>
    <scope>NUCLEOTIDE SEQUENCE</scope>
    <source>
        <strain evidence="3">BazhouSP</strain>
    </source>
</reference>
<sequence>MWTEDGWTDWTVQLPHYGSASSSYSEDFTQDLEISYNRSTQSETRTQVKRPLSHLSSISSQNEELTIPPTFIDVGLHPAALSPGSYREYVAERIRQKPKKTLSRALSMSATSQKIEDTSSLTPEPKARKSQFPITIPHAGGDLIVRPLKRRGQAEIEICAAKRSCCGLSKRIELKVQESASKCSVSWALLSDGSSNFKQHITILANANVVANTELDEEITSFEYNTEPGQAYEIRLVVSNEAGEIIAKGKIECKAVFSLAEMDLLMCRALTCTGTRMQSFIHVYRCKPRVYWNDIHYRRNGIMEKYIKDNNGQAASPVNAEIYGLFFTARSLSDGSMVTTSPFGDIRMKIPAIKLLDPERVNYYFSDYYCNRLAHYVTVVICENGSETDIYCREKLVQLDPEDNPFLMVQKSEKNDPQSPYTFFVNNKTWVEIYYTENVPMNYGTFEKIQATGAGSSSVGGLPQNKACITCNLYPITSKAKRSLENSTEQMNTGASQITISPLMLRDKYPSTGKLAQNSEQESRIGSPDSSLKQLSEVTDVVSNLVDQVVLAEITSILDSLKMMSGIERELTTTAIMQCFPTYKNSSLDESSVMNEFDLSAKNCLSKALLVATNLIALRDRHKNDVPKKNFAHVDSTHSATLRKLEVLLKFIDEEFSKLNFYL</sequence>
<gene>
    <name evidence="3" type="ORF">DdX_02679</name>
</gene>
<feature type="region of interest" description="Disordered" evidence="1">
    <location>
        <begin position="100"/>
        <end position="129"/>
    </location>
</feature>
<dbReference type="InterPro" id="IPR042868">
    <property type="entry name" value="PHYHIP/PHYHIPL"/>
</dbReference>
<feature type="domain" description="Phytanoyl-CoA hydroxylase-interacting protein-like C-terminal" evidence="2">
    <location>
        <begin position="253"/>
        <end position="473"/>
    </location>
</feature>
<dbReference type="InterPro" id="IPR045545">
    <property type="entry name" value="PHYIP/PHIPL_C"/>
</dbReference>
<evidence type="ECO:0000313" key="4">
    <source>
        <dbReference type="Proteomes" id="UP001201812"/>
    </source>
</evidence>
<protein>
    <submittedName>
        <fullName evidence="3">Phytanoyl-CoA hydroxylase-interacting protein-like</fullName>
    </submittedName>
</protein>
<dbReference type="PANTHER" id="PTHR15698">
    <property type="entry name" value="PROTEIN CBG15099"/>
    <property type="match status" value="1"/>
</dbReference>